<sequence>MKKNKWKNFCHPTRMLRGLIILMAMIDSRGPLQGAAAGHQNLKHVPIEINLQKGEKLQSVLERLQEKTDFNIFYANAHIADVTTSITRDQLFHGDAHQLLTMILRNTDLTFKKEGNEIIITRSTSTQDREVSGKVVSAEGEPLSGVTVSSKERPSLSTSTDDRGNFRLTVRQEDTILIFKSIGYKAQNLLIGRSNVYRIVLERTTGNLEEVVVVGYGTQRKASLTGSVAQVRGDDIRRTPTATLSNTLAGRAPGIIARQNSGQPGADQATISVRGKSTFGNNNMLILVDGVVRNFDQINPAEIETVSILKDASSAAIYGARAANGVLLITTKRGLLGEPSISYNGYTGIQQPAVRAHLLDAVQYMEMFNAGLASTGQNHLYTPEDIERVRNYPEQLPGRANTDWWKETMQPWAPMSQHDLNLSGGSEKAKYFASLGYLDQGSLYRTSDFKRYNFRSNIDAKIGRNISATLDVAGRYEDRQNPSSNMDIIFGAIMAARPTDPAYFSNGLPAVSNGRSPILEATQSGTNRDNWTVFQSNASLKYDVPFLEGLSLKGVAAFDISYNTGKNFYTPYSYYSYQAERGDYEQRRIDGTINLNQRSHRQVAITTQAIANYTKKLDRHAIDATAIYETYTLNGSTFSAYREQYLSALMPQELFAGSETAMRNDGSSSVDARAGWAGRFDYGFDERYLLSTTFRYDGSMRFPKGRRWGFFPGVSAGWVLSKESFMQDAIAALDFFKFKIGYGQLGNDQVALFQFLPAYRIGSRATSSSFAYIVDGLPVVGIFPSNYPNPDITWERANAFDVGFESGWWNGKLSLEAGYFRKKTTDILLQRTAAVPGTFGELLPSENIGITQNQGIELDLGHRSTMGKVNFNARGTFTYARSKVLYMDEAANVLETIRQTGRPFDQYRGWQAIGLFQSQEEIENAPRQMFGTVSPGDIRYADINGDGVVDDKDRTVIGRSNVPELVFGLSLGASWKGFDIDMLWQGAGRFNTYLSGRFAHAFSNGANPYRYMLDYWTPENPNAAFPRPVAGGTGNNQRFSSFWLADATYLRLRSMHLGYTIPATVLAPIGVKRCRVFVGGSNLLTFSKMYGLDPEQPSESRGYYPQQRIVNLGLNVNL</sequence>
<gene>
    <name evidence="10" type="ORF">GCM10017764_08920</name>
</gene>
<dbReference type="EMBL" id="BNAF01000003">
    <property type="protein sequence ID" value="GHE28620.1"/>
    <property type="molecule type" value="Genomic_DNA"/>
</dbReference>
<feature type="domain" description="TonB-dependent receptor plug" evidence="9">
    <location>
        <begin position="221"/>
        <end position="326"/>
    </location>
</feature>
<dbReference type="Pfam" id="PF07715">
    <property type="entry name" value="Plug"/>
    <property type="match status" value="1"/>
</dbReference>
<dbReference type="InterPro" id="IPR012910">
    <property type="entry name" value="Plug_dom"/>
</dbReference>
<evidence type="ECO:0000256" key="4">
    <source>
        <dbReference type="ARBA" id="ARBA00022692"/>
    </source>
</evidence>
<dbReference type="Pfam" id="PF13715">
    <property type="entry name" value="CarbopepD_reg_2"/>
    <property type="match status" value="1"/>
</dbReference>
<dbReference type="NCBIfam" id="TIGR04056">
    <property type="entry name" value="OMP_RagA_SusC"/>
    <property type="match status" value="1"/>
</dbReference>
<reference evidence="11" key="1">
    <citation type="journal article" date="2019" name="Int. J. Syst. Evol. Microbiol.">
        <title>The Global Catalogue of Microorganisms (GCM) 10K type strain sequencing project: providing services to taxonomists for standard genome sequencing and annotation.</title>
        <authorList>
            <consortium name="The Broad Institute Genomics Platform"/>
            <consortium name="The Broad Institute Genome Sequencing Center for Infectious Disease"/>
            <person name="Wu L."/>
            <person name="Ma J."/>
        </authorList>
    </citation>
    <scope>NUCLEOTIDE SEQUENCE [LARGE SCALE GENOMIC DNA]</scope>
    <source>
        <strain evidence="11">CGMCC 1.12966</strain>
    </source>
</reference>
<evidence type="ECO:0000256" key="2">
    <source>
        <dbReference type="ARBA" id="ARBA00022448"/>
    </source>
</evidence>
<dbReference type="InterPro" id="IPR023996">
    <property type="entry name" value="TonB-dep_OMP_SusC/RagA"/>
</dbReference>
<feature type="compositionally biased region" description="Basic and acidic residues" evidence="8">
    <location>
        <begin position="150"/>
        <end position="161"/>
    </location>
</feature>
<evidence type="ECO:0000256" key="5">
    <source>
        <dbReference type="ARBA" id="ARBA00023136"/>
    </source>
</evidence>
<dbReference type="InterPro" id="IPR036942">
    <property type="entry name" value="Beta-barrel_TonB_sf"/>
</dbReference>
<protein>
    <submittedName>
        <fullName evidence="10">SusC/RagA family TonB-linked outer membrane protein</fullName>
    </submittedName>
</protein>
<dbReference type="Proteomes" id="UP000620550">
    <property type="component" value="Unassembled WGS sequence"/>
</dbReference>
<dbReference type="RefSeq" id="WP_189625424.1">
    <property type="nucleotide sequence ID" value="NZ_BNAF01000003.1"/>
</dbReference>
<accession>A0ABQ3HUL2</accession>
<dbReference type="NCBIfam" id="TIGR04057">
    <property type="entry name" value="SusC_RagA_signa"/>
    <property type="match status" value="1"/>
</dbReference>
<dbReference type="InterPro" id="IPR023997">
    <property type="entry name" value="TonB-dep_OMP_SusC/RagA_CS"/>
</dbReference>
<keyword evidence="6 7" id="KW-0998">Cell outer membrane</keyword>
<keyword evidence="3 7" id="KW-1134">Transmembrane beta strand</keyword>
<dbReference type="InterPro" id="IPR008969">
    <property type="entry name" value="CarboxyPept-like_regulatory"/>
</dbReference>
<evidence type="ECO:0000313" key="10">
    <source>
        <dbReference type="EMBL" id="GHE28620.1"/>
    </source>
</evidence>
<keyword evidence="2 7" id="KW-0813">Transport</keyword>
<evidence type="ECO:0000256" key="8">
    <source>
        <dbReference type="SAM" id="MobiDB-lite"/>
    </source>
</evidence>
<evidence type="ECO:0000256" key="6">
    <source>
        <dbReference type="ARBA" id="ARBA00023237"/>
    </source>
</evidence>
<keyword evidence="4 7" id="KW-0812">Transmembrane</keyword>
<feature type="region of interest" description="Disordered" evidence="8">
    <location>
        <begin position="142"/>
        <end position="161"/>
    </location>
</feature>
<dbReference type="Gene3D" id="2.60.40.1120">
    <property type="entry name" value="Carboxypeptidase-like, regulatory domain"/>
    <property type="match status" value="1"/>
</dbReference>
<evidence type="ECO:0000259" key="9">
    <source>
        <dbReference type="Pfam" id="PF07715"/>
    </source>
</evidence>
<dbReference type="Gene3D" id="2.170.130.10">
    <property type="entry name" value="TonB-dependent receptor, plug domain"/>
    <property type="match status" value="1"/>
</dbReference>
<evidence type="ECO:0000256" key="7">
    <source>
        <dbReference type="PROSITE-ProRule" id="PRU01360"/>
    </source>
</evidence>
<keyword evidence="5 7" id="KW-0472">Membrane</keyword>
<dbReference type="PROSITE" id="PS52016">
    <property type="entry name" value="TONB_DEPENDENT_REC_3"/>
    <property type="match status" value="1"/>
</dbReference>
<evidence type="ECO:0000256" key="3">
    <source>
        <dbReference type="ARBA" id="ARBA00022452"/>
    </source>
</evidence>
<organism evidence="10 11">
    <name type="scientific">Sphingobacterium griseoflavum</name>
    <dbReference type="NCBI Taxonomy" id="1474952"/>
    <lineage>
        <taxon>Bacteria</taxon>
        <taxon>Pseudomonadati</taxon>
        <taxon>Bacteroidota</taxon>
        <taxon>Sphingobacteriia</taxon>
        <taxon>Sphingobacteriales</taxon>
        <taxon>Sphingobacteriaceae</taxon>
        <taxon>Sphingobacterium</taxon>
    </lineage>
</organism>
<dbReference type="InterPro" id="IPR039426">
    <property type="entry name" value="TonB-dep_rcpt-like"/>
</dbReference>
<dbReference type="SUPFAM" id="SSF56935">
    <property type="entry name" value="Porins"/>
    <property type="match status" value="1"/>
</dbReference>
<dbReference type="SUPFAM" id="SSF49464">
    <property type="entry name" value="Carboxypeptidase regulatory domain-like"/>
    <property type="match status" value="1"/>
</dbReference>
<evidence type="ECO:0000313" key="11">
    <source>
        <dbReference type="Proteomes" id="UP000620550"/>
    </source>
</evidence>
<evidence type="ECO:0000256" key="1">
    <source>
        <dbReference type="ARBA" id="ARBA00004571"/>
    </source>
</evidence>
<comment type="similarity">
    <text evidence="7">Belongs to the TonB-dependent receptor family.</text>
</comment>
<comment type="caution">
    <text evidence="10">The sequence shown here is derived from an EMBL/GenBank/DDBJ whole genome shotgun (WGS) entry which is preliminary data.</text>
</comment>
<name>A0ABQ3HUL2_9SPHI</name>
<dbReference type="InterPro" id="IPR037066">
    <property type="entry name" value="Plug_dom_sf"/>
</dbReference>
<dbReference type="Gene3D" id="2.40.170.20">
    <property type="entry name" value="TonB-dependent receptor, beta-barrel domain"/>
    <property type="match status" value="1"/>
</dbReference>
<proteinExistence type="inferred from homology"/>
<comment type="subcellular location">
    <subcellularLocation>
        <location evidence="1 7">Cell outer membrane</location>
        <topology evidence="1 7">Multi-pass membrane protein</topology>
    </subcellularLocation>
</comment>
<keyword evidence="11" id="KW-1185">Reference proteome</keyword>